<feature type="compositionally biased region" description="Pro residues" evidence="5">
    <location>
        <begin position="174"/>
        <end position="185"/>
    </location>
</feature>
<feature type="compositionally biased region" description="Low complexity" evidence="5">
    <location>
        <begin position="201"/>
        <end position="227"/>
    </location>
</feature>
<dbReference type="GO" id="GO:0000122">
    <property type="term" value="P:negative regulation of transcription by RNA polymerase II"/>
    <property type="evidence" value="ECO:0007669"/>
    <property type="project" value="TreeGrafter"/>
</dbReference>
<organism evidence="7">
    <name type="scientific">Blastobotrys adeninivorans</name>
    <name type="common">Yeast</name>
    <name type="synonym">Arxula adeninivorans</name>
    <dbReference type="NCBI Taxonomy" id="409370"/>
    <lineage>
        <taxon>Eukaryota</taxon>
        <taxon>Fungi</taxon>
        <taxon>Dikarya</taxon>
        <taxon>Ascomycota</taxon>
        <taxon>Saccharomycotina</taxon>
        <taxon>Dipodascomycetes</taxon>
        <taxon>Dipodascales</taxon>
        <taxon>Trichomonascaceae</taxon>
        <taxon>Blastobotrys</taxon>
    </lineage>
</organism>
<feature type="compositionally biased region" description="Low complexity" evidence="5">
    <location>
        <begin position="694"/>
        <end position="703"/>
    </location>
</feature>
<feature type="region of interest" description="Disordered" evidence="5">
    <location>
        <begin position="258"/>
        <end position="501"/>
    </location>
</feature>
<evidence type="ECO:0000256" key="4">
    <source>
        <dbReference type="PROSITE-ProRule" id="PRU00267"/>
    </source>
</evidence>
<feature type="compositionally biased region" description="Basic and acidic residues" evidence="5">
    <location>
        <begin position="518"/>
        <end position="530"/>
    </location>
</feature>
<name>A0A060TGF5_BLAAD</name>
<sequence length="798" mass="86678">MARPSSGQAGDSKAVHPGEPTHVCICSNTSRVPRPRNAFILYRQHHHSLVVAENPGKTNPEISKIIGEQWRSLPQREKDFWIQLGDEEKKSHLERFPDYRYQPRRSSKRGSNYSDSGICPVCKGITPAALQQMNQQQQSTPGTPQPSQAGPSQPQAGPSQQQQQQQQQAQQPPQQQPLPPPPPLPSQQTGQQHGHPPPSQPAQQQPPRVQQTQIPPVQSVQQGQPPQHGLPNPVTTSTNYTPYASPVAAHAHFDYYRSHGPPLQRSSHPGTTGYFPPHNQYYGPPQSAPGSLPSTPRPSSMFDDPTPKSSIGSISLRHFSGASGTSFSSVSSRSGSLMSRSSLSSVSSEGAFPPTLLPRIVPRPQDELPAPGGTPGGSASGPSSGAPGGPPPPPPAQPSQVASQQLQQQPAQSQAPQSAMAGQQAHPQPPSTPPIADLKKGSIAHSPTQPNWSHQHPPPPQHTQPAPPSTQGQHPALHHQQQQQQHHHHHHHHHHPMPGPLSSVIEEEARLKKRRMSSHYDPKSPHPGRRERYQSAIALVTSGSSPPPSEVTVREKADILSTVCEPVSHKKGSIIAIEGKDIDMIRRITQLLSERLREEKKTCNYDGLYCSDWVNQPPTHLTHPAALNMWRVSCLYQIVASLLQRSADYTVIGGYAMAVADELADQESVAAKPGKNARETSTDADVNMEQAPAEDTNNDSNNESEVKSEPPRSPTMSGSAFVDADDVSYRHRWTSSVNVLRGLPGPDYMVYVQSEGLTQSEVAVAELKNGMKMLVIGGNKDMGDRIVSKILDVVNKPQ</sequence>
<feature type="compositionally biased region" description="Pro residues" evidence="5">
    <location>
        <begin position="388"/>
        <end position="397"/>
    </location>
</feature>
<feature type="compositionally biased region" description="Basic residues" evidence="5">
    <location>
        <begin position="485"/>
        <end position="496"/>
    </location>
</feature>
<keyword evidence="2 4" id="KW-0238">DNA-binding</keyword>
<evidence type="ECO:0000256" key="3">
    <source>
        <dbReference type="ARBA" id="ARBA00023163"/>
    </source>
</evidence>
<evidence type="ECO:0000256" key="1">
    <source>
        <dbReference type="ARBA" id="ARBA00023015"/>
    </source>
</evidence>
<dbReference type="PANTHER" id="PTHR10270:SF161">
    <property type="entry name" value="SEX-DETERMINING REGION Y PROTEIN"/>
    <property type="match status" value="1"/>
</dbReference>
<feature type="region of interest" description="Disordered" evidence="5">
    <location>
        <begin position="1"/>
        <end position="20"/>
    </location>
</feature>
<dbReference type="InterPro" id="IPR036910">
    <property type="entry name" value="HMG_box_dom_sf"/>
</dbReference>
<accession>A0A060TGF5</accession>
<reference evidence="7" key="1">
    <citation type="submission" date="2014-02" db="EMBL/GenBank/DDBJ databases">
        <authorList>
            <person name="Genoscope - CEA"/>
        </authorList>
    </citation>
    <scope>NUCLEOTIDE SEQUENCE</scope>
    <source>
        <strain evidence="7">LS3</strain>
    </source>
</reference>
<evidence type="ECO:0000256" key="2">
    <source>
        <dbReference type="ARBA" id="ARBA00023125"/>
    </source>
</evidence>
<keyword evidence="4" id="KW-0539">Nucleus</keyword>
<dbReference type="SUPFAM" id="SSF47095">
    <property type="entry name" value="HMG-box"/>
    <property type="match status" value="1"/>
</dbReference>
<dbReference type="FunFam" id="1.10.30.10:FF:000041">
    <property type="entry name" value="HMG box family protein"/>
    <property type="match status" value="1"/>
</dbReference>
<feature type="region of interest" description="Disordered" evidence="5">
    <location>
        <begin position="132"/>
        <end position="242"/>
    </location>
</feature>
<reference evidence="7" key="2">
    <citation type="submission" date="2014-06" db="EMBL/GenBank/DDBJ databases">
        <title>The complete genome of Blastobotrys (Arxula) adeninivorans LS3 - a yeast of biotechnological interest.</title>
        <authorList>
            <person name="Kunze G."/>
            <person name="Gaillardin C."/>
            <person name="Czernicka M."/>
            <person name="Durrens P."/>
            <person name="Martin T."/>
            <person name="Boer E."/>
            <person name="Gabaldon T."/>
            <person name="Cruz J."/>
            <person name="Talla E."/>
            <person name="Marck C."/>
            <person name="Goffeau A."/>
            <person name="Barbe V."/>
            <person name="Baret P."/>
            <person name="Baronian K."/>
            <person name="Beier S."/>
            <person name="Bleykasten C."/>
            <person name="Bode R."/>
            <person name="Casaregola S."/>
            <person name="Despons L."/>
            <person name="Fairhead C."/>
            <person name="Giersberg M."/>
            <person name="Gierski P."/>
            <person name="Hahnel U."/>
            <person name="Hartmann A."/>
            <person name="Jankowska D."/>
            <person name="Jubin C."/>
            <person name="Jung P."/>
            <person name="Lafontaine I."/>
            <person name="Leh-Louis V."/>
            <person name="Lemaire M."/>
            <person name="Marcet-Houben M."/>
            <person name="Mascher M."/>
            <person name="Morel G."/>
            <person name="Richard G.-F."/>
            <person name="Riechen J."/>
            <person name="Sacerdot C."/>
            <person name="Sarkar A."/>
            <person name="Savel G."/>
            <person name="Schacherer J."/>
            <person name="Sherman D."/>
            <person name="Straub M.-L."/>
            <person name="Stein N."/>
            <person name="Thierry A."/>
            <person name="Trautwein-Schult A."/>
            <person name="Westhof E."/>
            <person name="Worch S."/>
            <person name="Dujon B."/>
            <person name="Souciet J.-L."/>
            <person name="Wincker P."/>
            <person name="Scholz U."/>
            <person name="Neuveglise N."/>
        </authorList>
    </citation>
    <scope>NUCLEOTIDE SEQUENCE</scope>
    <source>
        <strain evidence="7">LS3</strain>
    </source>
</reference>
<feature type="compositionally biased region" description="Low complexity" evidence="5">
    <location>
        <begin position="319"/>
        <end position="348"/>
    </location>
</feature>
<gene>
    <name evidence="7" type="ORF">GNLVRS02_ARAD1D29964g</name>
</gene>
<proteinExistence type="predicted"/>
<dbReference type="GO" id="GO:0001228">
    <property type="term" value="F:DNA-binding transcription activator activity, RNA polymerase II-specific"/>
    <property type="evidence" value="ECO:0007669"/>
    <property type="project" value="TreeGrafter"/>
</dbReference>
<dbReference type="InterPro" id="IPR050140">
    <property type="entry name" value="SRY-related_HMG-box_TF-like"/>
</dbReference>
<feature type="region of interest" description="Disordered" evidence="5">
    <location>
        <begin position="667"/>
        <end position="720"/>
    </location>
</feature>
<feature type="DNA-binding region" description="HMG box" evidence="4">
    <location>
        <begin position="32"/>
        <end position="100"/>
    </location>
</feature>
<dbReference type="Pfam" id="PF00505">
    <property type="entry name" value="HMG_box"/>
    <property type="match status" value="1"/>
</dbReference>
<feature type="domain" description="HMG box" evidence="6">
    <location>
        <begin position="32"/>
        <end position="100"/>
    </location>
</feature>
<evidence type="ECO:0000259" key="6">
    <source>
        <dbReference type="PROSITE" id="PS50118"/>
    </source>
</evidence>
<dbReference type="GO" id="GO:0005634">
    <property type="term" value="C:nucleus"/>
    <property type="evidence" value="ECO:0007669"/>
    <property type="project" value="UniProtKB-UniRule"/>
</dbReference>
<evidence type="ECO:0000256" key="5">
    <source>
        <dbReference type="SAM" id="MobiDB-lite"/>
    </source>
</evidence>
<dbReference type="GO" id="GO:0030154">
    <property type="term" value="P:cell differentiation"/>
    <property type="evidence" value="ECO:0007669"/>
    <property type="project" value="TreeGrafter"/>
</dbReference>
<dbReference type="SMART" id="SM00398">
    <property type="entry name" value="HMG"/>
    <property type="match status" value="1"/>
</dbReference>
<dbReference type="CDD" id="cd01389">
    <property type="entry name" value="HMG-box_ROX1-like"/>
    <property type="match status" value="1"/>
</dbReference>
<feature type="region of interest" description="Disordered" evidence="5">
    <location>
        <begin position="95"/>
        <end position="118"/>
    </location>
</feature>
<dbReference type="InterPro" id="IPR009071">
    <property type="entry name" value="HMG_box_dom"/>
</dbReference>
<feature type="compositionally biased region" description="Pro residues" evidence="5">
    <location>
        <begin position="456"/>
        <end position="468"/>
    </location>
</feature>
<dbReference type="PROSITE" id="PS50118">
    <property type="entry name" value="HMG_BOX_2"/>
    <property type="match status" value="1"/>
</dbReference>
<feature type="compositionally biased region" description="Low complexity" evidence="5">
    <location>
        <begin position="132"/>
        <end position="173"/>
    </location>
</feature>
<dbReference type="Gene3D" id="1.10.30.10">
    <property type="entry name" value="High mobility group box domain"/>
    <property type="match status" value="1"/>
</dbReference>
<dbReference type="PANTHER" id="PTHR10270">
    <property type="entry name" value="SOX TRANSCRIPTION FACTOR"/>
    <property type="match status" value="1"/>
</dbReference>
<dbReference type="AlphaFoldDB" id="A0A060TGF5"/>
<keyword evidence="3" id="KW-0804">Transcription</keyword>
<protein>
    <submittedName>
        <fullName evidence="7">ARAD1D29964p</fullName>
    </submittedName>
</protein>
<feature type="region of interest" description="Disordered" evidence="5">
    <location>
        <begin position="511"/>
        <end position="530"/>
    </location>
</feature>
<feature type="compositionally biased region" description="Low complexity" evidence="5">
    <location>
        <begin position="398"/>
        <end position="425"/>
    </location>
</feature>
<dbReference type="GO" id="GO:0000978">
    <property type="term" value="F:RNA polymerase II cis-regulatory region sequence-specific DNA binding"/>
    <property type="evidence" value="ECO:0007669"/>
    <property type="project" value="TreeGrafter"/>
</dbReference>
<dbReference type="EMBL" id="HG937694">
    <property type="protein sequence ID" value="CDP38226.1"/>
    <property type="molecule type" value="Genomic_DNA"/>
</dbReference>
<evidence type="ECO:0000313" key="7">
    <source>
        <dbReference type="EMBL" id="CDP38226.1"/>
    </source>
</evidence>
<feature type="compositionally biased region" description="Polar residues" evidence="5">
    <location>
        <begin position="288"/>
        <end position="298"/>
    </location>
</feature>
<feature type="compositionally biased region" description="Polar residues" evidence="5">
    <location>
        <begin position="233"/>
        <end position="242"/>
    </location>
</feature>
<keyword evidence="1" id="KW-0805">Transcription regulation</keyword>